<dbReference type="AlphaFoldDB" id="A0A1F2PGQ1"/>
<dbReference type="STRING" id="52694.ACWI_19720"/>
<dbReference type="Pfam" id="PF12787">
    <property type="entry name" value="EcsC"/>
    <property type="match status" value="1"/>
</dbReference>
<dbReference type="InterPro" id="IPR024787">
    <property type="entry name" value="EcsC"/>
</dbReference>
<evidence type="ECO:0000313" key="1">
    <source>
        <dbReference type="EMBL" id="OFV70493.1"/>
    </source>
</evidence>
<dbReference type="Proteomes" id="UP000176244">
    <property type="component" value="Unassembled WGS sequence"/>
</dbReference>
<dbReference type="PANTHER" id="PTHR41260">
    <property type="entry name" value="PROTEIN ECSC"/>
    <property type="match status" value="1"/>
</dbReference>
<proteinExistence type="predicted"/>
<protein>
    <submittedName>
        <fullName evidence="1">EcsC protein family protein</fullName>
    </submittedName>
</protein>
<dbReference type="PANTHER" id="PTHR41260:SF1">
    <property type="entry name" value="PROTEIN ECSC"/>
    <property type="match status" value="1"/>
</dbReference>
<evidence type="ECO:0000313" key="2">
    <source>
        <dbReference type="Proteomes" id="UP000176244"/>
    </source>
</evidence>
<dbReference type="EMBL" id="LKEU01000030">
    <property type="protein sequence ID" value="OFV70493.1"/>
    <property type="molecule type" value="Genomic_DNA"/>
</dbReference>
<reference evidence="1 2" key="1">
    <citation type="submission" date="2015-09" db="EMBL/GenBank/DDBJ databases">
        <title>Genome sequence of Acetobacterium wieringae DSM 1911.</title>
        <authorList>
            <person name="Poehlein A."/>
            <person name="Bengelsdorf F.R."/>
            <person name="Schiel-Bengelsdorf B."/>
            <person name="Duerre P."/>
            <person name="Daniel R."/>
        </authorList>
    </citation>
    <scope>NUCLEOTIDE SEQUENCE [LARGE SCALE GENOMIC DNA]</scope>
    <source>
        <strain evidence="1 2">DSM 1911</strain>
    </source>
</reference>
<gene>
    <name evidence="1" type="ORF">ACWI_19720</name>
</gene>
<accession>A0A1F2PGQ1</accession>
<name>A0A1F2PGQ1_9FIRM</name>
<sequence>MKKDLILSKQLTMLEKHEQKFLNQTDSPFMKSNFSPMVNKIQDKIPAKLKSTLDAAFYMGFHLVFEKGSSLIEKIVNKEKIEIEYDLNNYAIEKYMNRKHLTKLDKSSKHSKTINESIAAIEGGVLGLLGIGLPDIPLFLGVIVKTINEIALSYGFQYTTAEEKAYLLYLICAAMTKEDLRKAYDQKVEGLGQDIDTHAHISIDLDAVMKETSDLLSNTLLTAKFIQGLPIVGVIGGVVNPLIINKIGKYARIKYKKRYLLDKIKTTPQTQY</sequence>
<dbReference type="RefSeq" id="WP_070371277.1">
    <property type="nucleotide sequence ID" value="NZ_LKEU01000030.1"/>
</dbReference>
<comment type="caution">
    <text evidence="1">The sequence shown here is derived from an EMBL/GenBank/DDBJ whole genome shotgun (WGS) entry which is preliminary data.</text>
</comment>
<organism evidence="1 2">
    <name type="scientific">Acetobacterium wieringae</name>
    <dbReference type="NCBI Taxonomy" id="52694"/>
    <lineage>
        <taxon>Bacteria</taxon>
        <taxon>Bacillati</taxon>
        <taxon>Bacillota</taxon>
        <taxon>Clostridia</taxon>
        <taxon>Eubacteriales</taxon>
        <taxon>Eubacteriaceae</taxon>
        <taxon>Acetobacterium</taxon>
    </lineage>
</organism>